<evidence type="ECO:0000313" key="1">
    <source>
        <dbReference type="EMBL" id="CEK95087.1"/>
    </source>
</evidence>
<dbReference type="AlphaFoldDB" id="A0A0B7BQE1"/>
<proteinExistence type="predicted"/>
<name>A0A0B7BQE1_9EUPU</name>
<reference evidence="1" key="1">
    <citation type="submission" date="2014-12" db="EMBL/GenBank/DDBJ databases">
        <title>Insight into the proteome of Arion vulgaris.</title>
        <authorList>
            <person name="Aradska J."/>
            <person name="Bulat T."/>
            <person name="Smidak R."/>
            <person name="Sarate P."/>
            <person name="Gangsoo J."/>
            <person name="Sialana F."/>
            <person name="Bilban M."/>
            <person name="Lubec G."/>
        </authorList>
    </citation>
    <scope>NUCLEOTIDE SEQUENCE</scope>
    <source>
        <tissue evidence="1">Skin</tissue>
    </source>
</reference>
<dbReference type="EMBL" id="HACG01048222">
    <property type="protein sequence ID" value="CEK95087.1"/>
    <property type="molecule type" value="Transcribed_RNA"/>
</dbReference>
<protein>
    <submittedName>
        <fullName evidence="1">Uncharacterized protein</fullName>
    </submittedName>
</protein>
<gene>
    <name evidence="1" type="primary">ORF205377</name>
</gene>
<accession>A0A0B7BQE1</accession>
<sequence>SVTITAYVTFCLASHEITPETDTISVVMFQLVELYFDFLPVLSFFFPCDKSFRVVLPKLCIIREHKIKELY</sequence>
<feature type="non-terminal residue" evidence="1">
    <location>
        <position position="1"/>
    </location>
</feature>
<organism evidence="1">
    <name type="scientific">Arion vulgaris</name>
    <dbReference type="NCBI Taxonomy" id="1028688"/>
    <lineage>
        <taxon>Eukaryota</taxon>
        <taxon>Metazoa</taxon>
        <taxon>Spiralia</taxon>
        <taxon>Lophotrochozoa</taxon>
        <taxon>Mollusca</taxon>
        <taxon>Gastropoda</taxon>
        <taxon>Heterobranchia</taxon>
        <taxon>Euthyneura</taxon>
        <taxon>Panpulmonata</taxon>
        <taxon>Eupulmonata</taxon>
        <taxon>Stylommatophora</taxon>
        <taxon>Helicina</taxon>
        <taxon>Arionoidea</taxon>
        <taxon>Arionidae</taxon>
        <taxon>Arion</taxon>
    </lineage>
</organism>